<gene>
    <name evidence="2" type="ORF">PFNF54_04036</name>
</gene>
<sequence length="144" mass="16627">MDALKKDGLLLARTFLSVSFVQSLRGIIGLINHKLIDLCFTNAYVFNHVASFDKLIMNNIFGVIMSYVFKSLLLFFYPLIIPFRGAFAFAISAFCITQLGKIVFAIYKNLRQLYRISYRKIYSIAKSVDVEKELILNRHNFKLL</sequence>
<feature type="transmembrane region" description="Helical" evidence="1">
    <location>
        <begin position="86"/>
        <end position="107"/>
    </location>
</feature>
<protein>
    <submittedName>
        <fullName evidence="2">Uncharacterized protein</fullName>
    </submittedName>
</protein>
<keyword evidence="1" id="KW-0472">Membrane</keyword>
<accession>W7K1R2</accession>
<organism evidence="2 3">
    <name type="scientific">Plasmodium falciparum (isolate NF54)</name>
    <dbReference type="NCBI Taxonomy" id="5843"/>
    <lineage>
        <taxon>Eukaryota</taxon>
        <taxon>Sar</taxon>
        <taxon>Alveolata</taxon>
        <taxon>Apicomplexa</taxon>
        <taxon>Aconoidasida</taxon>
        <taxon>Haemosporida</taxon>
        <taxon>Plasmodiidae</taxon>
        <taxon>Plasmodium</taxon>
        <taxon>Plasmodium (Laverania)</taxon>
    </lineage>
</organism>
<name>W7K1R2_PLAFO</name>
<dbReference type="EMBL" id="KE123852">
    <property type="protein sequence ID" value="EWC87259.1"/>
    <property type="molecule type" value="Genomic_DNA"/>
</dbReference>
<keyword evidence="1" id="KW-1133">Transmembrane helix</keyword>
<proteinExistence type="predicted"/>
<evidence type="ECO:0000313" key="2">
    <source>
        <dbReference type="EMBL" id="EWC87259.1"/>
    </source>
</evidence>
<evidence type="ECO:0000256" key="1">
    <source>
        <dbReference type="SAM" id="Phobius"/>
    </source>
</evidence>
<keyword evidence="1" id="KW-0812">Transmembrane</keyword>
<keyword evidence="3" id="KW-1185">Reference proteome</keyword>
<evidence type="ECO:0000313" key="3">
    <source>
        <dbReference type="Proteomes" id="UP000030673"/>
    </source>
</evidence>
<feature type="transmembrane region" description="Helical" evidence="1">
    <location>
        <begin position="60"/>
        <end position="80"/>
    </location>
</feature>
<dbReference type="AlphaFoldDB" id="W7K1R2"/>
<reference evidence="2 3" key="1">
    <citation type="submission" date="2013-02" db="EMBL/GenBank/DDBJ databases">
        <title>The Genome Sequence of Plasmodium falciparum NF54.</title>
        <authorList>
            <consortium name="The Broad Institute Genome Sequencing Platform"/>
            <consortium name="The Broad Institute Genome Sequencing Center for Infectious Disease"/>
            <person name="Neafsey D."/>
            <person name="Cheeseman I."/>
            <person name="Volkman S."/>
            <person name="Adams J."/>
            <person name="Walker B."/>
            <person name="Young S.K."/>
            <person name="Zeng Q."/>
            <person name="Gargeya S."/>
            <person name="Fitzgerald M."/>
            <person name="Haas B."/>
            <person name="Abouelleil A."/>
            <person name="Alvarado L."/>
            <person name="Arachchi H.M."/>
            <person name="Berlin A.M."/>
            <person name="Chapman S.B."/>
            <person name="Dewar J."/>
            <person name="Goldberg J."/>
            <person name="Griggs A."/>
            <person name="Gujja S."/>
            <person name="Hansen M."/>
            <person name="Howarth C."/>
            <person name="Imamovic A."/>
            <person name="Larimer J."/>
            <person name="McCowan C."/>
            <person name="Murphy C."/>
            <person name="Neiman D."/>
            <person name="Pearson M."/>
            <person name="Priest M."/>
            <person name="Roberts A."/>
            <person name="Saif S."/>
            <person name="Shea T."/>
            <person name="Sisk P."/>
            <person name="Sykes S."/>
            <person name="Wortman J."/>
            <person name="Nusbaum C."/>
            <person name="Birren B."/>
        </authorList>
    </citation>
    <scope>NUCLEOTIDE SEQUENCE [LARGE SCALE GENOMIC DNA]</scope>
    <source>
        <strain evidence="2 3">NF54</strain>
    </source>
</reference>
<dbReference type="Proteomes" id="UP000030673">
    <property type="component" value="Unassembled WGS sequence"/>
</dbReference>